<feature type="compositionally biased region" description="Low complexity" evidence="6">
    <location>
        <begin position="553"/>
        <end position="565"/>
    </location>
</feature>
<comment type="caution">
    <text evidence="8">The sequence shown here is derived from an EMBL/GenBank/DDBJ whole genome shotgun (WGS) entry which is preliminary data.</text>
</comment>
<dbReference type="Gene3D" id="3.30.420.40">
    <property type="match status" value="2"/>
</dbReference>
<protein>
    <recommendedName>
        <fullName evidence="7">Pyrrolo-quinoline quinone repeat domain-containing protein</fullName>
    </recommendedName>
</protein>
<comment type="similarity">
    <text evidence="1">Belongs to the heat shock protein 70 family.</text>
</comment>
<evidence type="ECO:0000256" key="1">
    <source>
        <dbReference type="ARBA" id="ARBA00007381"/>
    </source>
</evidence>
<dbReference type="InterPro" id="IPR018181">
    <property type="entry name" value="Heat_shock_70_CS"/>
</dbReference>
<dbReference type="PRINTS" id="PR00301">
    <property type="entry name" value="HEATSHOCK70"/>
</dbReference>
<feature type="compositionally biased region" description="Pro residues" evidence="6">
    <location>
        <begin position="542"/>
        <end position="552"/>
    </location>
</feature>
<proteinExistence type="inferred from homology"/>
<dbReference type="Gene3D" id="2.40.128.630">
    <property type="match status" value="1"/>
</dbReference>
<feature type="region of interest" description="Disordered" evidence="6">
    <location>
        <begin position="527"/>
        <end position="592"/>
    </location>
</feature>
<name>A0ABQ3Z081_9ACTN</name>
<dbReference type="Pfam" id="PF00012">
    <property type="entry name" value="HSP70"/>
    <property type="match status" value="1"/>
</dbReference>
<feature type="compositionally biased region" description="Low complexity" evidence="6">
    <location>
        <begin position="377"/>
        <end position="404"/>
    </location>
</feature>
<feature type="compositionally biased region" description="Low complexity" evidence="6">
    <location>
        <begin position="1023"/>
        <end position="1037"/>
    </location>
</feature>
<gene>
    <name evidence="8" type="ORF">Adu01nite_45400</name>
</gene>
<feature type="compositionally biased region" description="Low complexity" evidence="6">
    <location>
        <begin position="448"/>
        <end position="472"/>
    </location>
</feature>
<evidence type="ECO:0000256" key="2">
    <source>
        <dbReference type="ARBA" id="ARBA00022741"/>
    </source>
</evidence>
<dbReference type="Pfam" id="PF13360">
    <property type="entry name" value="PQQ_2"/>
    <property type="match status" value="1"/>
</dbReference>
<sequence>MVEYGLGVDLGTTHTAAATNVDGVVETVRLGGRGAEMPSLVFLRSDGEVLVGDTAQRRGEGEPTRLAREFKRRLGDPVPIMLGGTPMSAHALAARLLRHVIATVANGQGGPPSRIVLTHPANWGPYKRELLQQAAQLADLPQVTLRTEPEAAAVRYASTARVAVGETIAVYDLGGGTFDAAVLRKTAGGFEVLGEPQGVEQLGGMDFDEAILEYVREQLGPNLAGMDLADPAVTEGLSRLRRECVEAKESLSFDTEAEIGVALPRLHTRVRIHRSEFESLISPALEDTIAAVHRALRSAAVDPAELRCVVLAGGSSRIPLVGSLVAESFGRPAAADEQPELGIALGAARLSGPAGSLPEPVSPAPPAITGNSGGWPAGKAAAAGGPLSPGGFAPGASAPGTPAPVTFARGTAGSPSARATGSAHVPGQNTGDSAASSGSFPQQRAANSPGNGPVSAPAGGAASPPPAGFGSAPPGGAGFTPPAGSVSAPPGSHAAAPGGHAAAPPGGQAAAPSGGYATPPGGYAAGAPGSGHAASSPGGYAAPPPGGYPTPPGGYAAGSPGSGHATPAPGSHAAGLPSGYAGPSGAGHAGPPSGEYAAASVGIGGGAAGVAAVRTFQPGVGPAATPMDASPVDTSSATWVAPGESRKKWLIAGGAAAVVVVVAAAGAFLFLPKGNTDTGGPAGDGATSGAPASVAAAAPLAAEAPVAWKTETGTGTLEPPAVGPALVYVSGKDGTMRAYRRTDGGKAWELKLGVGLRASTRVSEGVVYAVTGAGGVYAIDGASGTELWHRDTGVPVAVRPTVDSERVFASGTDGMLYAYRLAEGHRRWRVQTGPVSQPPTVVEGITVVATDDGKLWGIDGGGGTLWKPAVGKAVGGPLASGDAVCVPLETGTVRCVRLDDGKVLPEIKAAGTTLTSIYPSAGVLYGAGADGSVGAWDVDTGVKRWRTTGTGAGGFPVVRAGEVDVTFPDGRILGLDAATGKALWENRTGDAFSVAARGDEAGAYAVGDGGVLYALRPPGSTALTPASAPATTPAPEVTTKKPKPNTTTTRTYRPTTQATTKPTTAPTDTGEPTTPPTCIPGVNCDSANGNGGQINTGG</sequence>
<feature type="compositionally biased region" description="Low complexity" evidence="6">
    <location>
        <begin position="527"/>
        <end position="541"/>
    </location>
</feature>
<keyword evidence="3" id="KW-0067">ATP-binding</keyword>
<evidence type="ECO:0000256" key="4">
    <source>
        <dbReference type="ARBA" id="ARBA00023016"/>
    </source>
</evidence>
<dbReference type="SUPFAM" id="SSF50998">
    <property type="entry name" value="Quinoprotein alcohol dehydrogenase-like"/>
    <property type="match status" value="1"/>
</dbReference>
<feature type="domain" description="Pyrrolo-quinoline quinone repeat" evidence="7">
    <location>
        <begin position="732"/>
        <end position="872"/>
    </location>
</feature>
<evidence type="ECO:0000256" key="6">
    <source>
        <dbReference type="SAM" id="MobiDB-lite"/>
    </source>
</evidence>
<feature type="compositionally biased region" description="Gly residues" evidence="6">
    <location>
        <begin position="1089"/>
        <end position="1098"/>
    </location>
</feature>
<evidence type="ECO:0000256" key="5">
    <source>
        <dbReference type="ARBA" id="ARBA00023186"/>
    </source>
</evidence>
<keyword evidence="5" id="KW-0143">Chaperone</keyword>
<dbReference type="InterPro" id="IPR013126">
    <property type="entry name" value="Hsp_70_fam"/>
</dbReference>
<dbReference type="InterPro" id="IPR043129">
    <property type="entry name" value="ATPase_NBD"/>
</dbReference>
<organism evidence="8 9">
    <name type="scientific">Paractinoplanes durhamensis</name>
    <dbReference type="NCBI Taxonomy" id="113563"/>
    <lineage>
        <taxon>Bacteria</taxon>
        <taxon>Bacillati</taxon>
        <taxon>Actinomycetota</taxon>
        <taxon>Actinomycetes</taxon>
        <taxon>Micromonosporales</taxon>
        <taxon>Micromonosporaceae</taxon>
        <taxon>Paractinoplanes</taxon>
    </lineage>
</organism>
<dbReference type="InterPro" id="IPR011047">
    <property type="entry name" value="Quinoprotein_ADH-like_sf"/>
</dbReference>
<dbReference type="PROSITE" id="PS01036">
    <property type="entry name" value="HSP70_3"/>
    <property type="match status" value="1"/>
</dbReference>
<evidence type="ECO:0000313" key="9">
    <source>
        <dbReference type="Proteomes" id="UP000637628"/>
    </source>
</evidence>
<evidence type="ECO:0000313" key="8">
    <source>
        <dbReference type="EMBL" id="GIE03190.1"/>
    </source>
</evidence>
<evidence type="ECO:0000259" key="7">
    <source>
        <dbReference type="Pfam" id="PF13360"/>
    </source>
</evidence>
<dbReference type="InterPro" id="IPR018391">
    <property type="entry name" value="PQQ_b-propeller_rpt"/>
</dbReference>
<keyword evidence="2" id="KW-0547">Nucleotide-binding</keyword>
<keyword evidence="4" id="KW-0346">Stress response</keyword>
<accession>A0ABQ3Z081</accession>
<feature type="compositionally biased region" description="Low complexity" evidence="6">
    <location>
        <begin position="479"/>
        <end position="515"/>
    </location>
</feature>
<dbReference type="Gene3D" id="2.130.10.10">
    <property type="entry name" value="YVTN repeat-like/Quinoprotein amine dehydrogenase"/>
    <property type="match status" value="1"/>
</dbReference>
<dbReference type="PANTHER" id="PTHR19375">
    <property type="entry name" value="HEAT SHOCK PROTEIN 70KDA"/>
    <property type="match status" value="1"/>
</dbReference>
<dbReference type="InterPro" id="IPR015943">
    <property type="entry name" value="WD40/YVTN_repeat-like_dom_sf"/>
</dbReference>
<evidence type="ECO:0000256" key="3">
    <source>
        <dbReference type="ARBA" id="ARBA00022840"/>
    </source>
</evidence>
<dbReference type="Proteomes" id="UP000637628">
    <property type="component" value="Unassembled WGS sequence"/>
</dbReference>
<feature type="compositionally biased region" description="Low complexity" evidence="6">
    <location>
        <begin position="1044"/>
        <end position="1072"/>
    </location>
</feature>
<dbReference type="SMART" id="SM00564">
    <property type="entry name" value="PQQ"/>
    <property type="match status" value="5"/>
</dbReference>
<dbReference type="Gene3D" id="3.90.640.10">
    <property type="entry name" value="Actin, Chain A, domain 4"/>
    <property type="match status" value="1"/>
</dbReference>
<dbReference type="InterPro" id="IPR002372">
    <property type="entry name" value="PQQ_rpt_dom"/>
</dbReference>
<feature type="region of interest" description="Disordered" evidence="6">
    <location>
        <begin position="352"/>
        <end position="515"/>
    </location>
</feature>
<dbReference type="EMBL" id="BOML01000036">
    <property type="protein sequence ID" value="GIE03190.1"/>
    <property type="molecule type" value="Genomic_DNA"/>
</dbReference>
<dbReference type="RefSeq" id="WP_203728909.1">
    <property type="nucleotide sequence ID" value="NZ_BOML01000036.1"/>
</dbReference>
<reference evidence="8 9" key="1">
    <citation type="submission" date="2021-01" db="EMBL/GenBank/DDBJ databases">
        <title>Whole genome shotgun sequence of Actinoplanes durhamensis NBRC 14914.</title>
        <authorList>
            <person name="Komaki H."/>
            <person name="Tamura T."/>
        </authorList>
    </citation>
    <scope>NUCLEOTIDE SEQUENCE [LARGE SCALE GENOMIC DNA]</scope>
    <source>
        <strain evidence="8 9">NBRC 14914</strain>
    </source>
</reference>
<keyword evidence="9" id="KW-1185">Reference proteome</keyword>
<feature type="region of interest" description="Disordered" evidence="6">
    <location>
        <begin position="1023"/>
        <end position="1098"/>
    </location>
</feature>
<feature type="compositionally biased region" description="Polar residues" evidence="6">
    <location>
        <begin position="427"/>
        <end position="446"/>
    </location>
</feature>
<dbReference type="SUPFAM" id="SSF53067">
    <property type="entry name" value="Actin-like ATPase domain"/>
    <property type="match status" value="2"/>
</dbReference>